<proteinExistence type="predicted"/>
<evidence type="ECO:0000313" key="2">
    <source>
        <dbReference type="EMBL" id="GFD19530.1"/>
    </source>
</evidence>
<name>A0A699UAQ8_TANCI</name>
<organism evidence="2">
    <name type="scientific">Tanacetum cinerariifolium</name>
    <name type="common">Dalmatian daisy</name>
    <name type="synonym">Chrysanthemum cinerariifolium</name>
    <dbReference type="NCBI Taxonomy" id="118510"/>
    <lineage>
        <taxon>Eukaryota</taxon>
        <taxon>Viridiplantae</taxon>
        <taxon>Streptophyta</taxon>
        <taxon>Embryophyta</taxon>
        <taxon>Tracheophyta</taxon>
        <taxon>Spermatophyta</taxon>
        <taxon>Magnoliopsida</taxon>
        <taxon>eudicotyledons</taxon>
        <taxon>Gunneridae</taxon>
        <taxon>Pentapetalae</taxon>
        <taxon>asterids</taxon>
        <taxon>campanulids</taxon>
        <taxon>Asterales</taxon>
        <taxon>Asteraceae</taxon>
        <taxon>Asteroideae</taxon>
        <taxon>Anthemideae</taxon>
        <taxon>Anthemidinae</taxon>
        <taxon>Tanacetum</taxon>
    </lineage>
</organism>
<protein>
    <submittedName>
        <fullName evidence="2">Uncharacterized protein</fullName>
    </submittedName>
</protein>
<reference evidence="2" key="1">
    <citation type="journal article" date="2019" name="Sci. Rep.">
        <title>Draft genome of Tanacetum cinerariifolium, the natural source of mosquito coil.</title>
        <authorList>
            <person name="Yamashiro T."/>
            <person name="Shiraishi A."/>
            <person name="Satake H."/>
            <person name="Nakayama K."/>
        </authorList>
    </citation>
    <scope>NUCLEOTIDE SEQUENCE</scope>
</reference>
<dbReference type="EMBL" id="BKCJ011315308">
    <property type="protein sequence ID" value="GFD19530.1"/>
    <property type="molecule type" value="Genomic_DNA"/>
</dbReference>
<sequence>MSSKEEGERIKRQGLKIDQGSSKRMKTSKDVSEEELKGMMQLVPLEEVYVEALQ</sequence>
<comment type="caution">
    <text evidence="2">The sequence shown here is derived from an EMBL/GenBank/DDBJ whole genome shotgun (WGS) entry which is preliminary data.</text>
</comment>
<evidence type="ECO:0000256" key="1">
    <source>
        <dbReference type="SAM" id="MobiDB-lite"/>
    </source>
</evidence>
<accession>A0A699UAQ8</accession>
<feature type="region of interest" description="Disordered" evidence="1">
    <location>
        <begin position="1"/>
        <end position="30"/>
    </location>
</feature>
<gene>
    <name evidence="2" type="ORF">Tci_891499</name>
</gene>
<feature type="non-terminal residue" evidence="2">
    <location>
        <position position="54"/>
    </location>
</feature>
<feature type="compositionally biased region" description="Basic and acidic residues" evidence="1">
    <location>
        <begin position="1"/>
        <end position="11"/>
    </location>
</feature>
<dbReference type="AlphaFoldDB" id="A0A699UAQ8"/>